<dbReference type="PANTHER" id="PTHR11697:SF230">
    <property type="entry name" value="ZINC FINGER, MYM DOMAIN CONTAINING 1"/>
    <property type="match status" value="1"/>
</dbReference>
<feature type="domain" description="DUF4371" evidence="1">
    <location>
        <begin position="124"/>
        <end position="208"/>
    </location>
</feature>
<dbReference type="OrthoDB" id="6617140at2759"/>
<gene>
    <name evidence="2" type="ORF">NCGR_LOCUS9738</name>
</gene>
<comment type="caution">
    <text evidence="2">The sequence shown here is derived from an EMBL/GenBank/DDBJ whole genome shotgun (WGS) entry which is preliminary data.</text>
</comment>
<dbReference type="InterPro" id="IPR055298">
    <property type="entry name" value="AtLOH3-like"/>
</dbReference>
<reference evidence="2" key="1">
    <citation type="submission" date="2020-10" db="EMBL/GenBank/DDBJ databases">
        <authorList>
            <person name="Han B."/>
            <person name="Lu T."/>
            <person name="Zhao Q."/>
            <person name="Huang X."/>
            <person name="Zhao Y."/>
        </authorList>
    </citation>
    <scope>NUCLEOTIDE SEQUENCE</scope>
</reference>
<evidence type="ECO:0000259" key="1">
    <source>
        <dbReference type="Pfam" id="PF14291"/>
    </source>
</evidence>
<sequence length="447" mass="52307">MEKYYAKKSSAETIESRVEQKRPRIELDMRDIVANPGDRKPIDDFHHDIRDEARRAYLQIGPYRPAGLKFPKTKKDGKGQSRGFVGSWFDQFNWLEYNVAKDAAYCFYYYLFKPQQAGFHTEEEAYKARLTIMLGIARFLLLQALAFRGHDESKTSRNKGNFMEMLEWYKKKDPKAALVTGENAPGNNQMSSPMVQKDLARACVEETRLIGLVMRNMNEMRKNGWDALFEEVKEFCLLNNIDIPNMEDTIPVRGRSRRRGAKLVSYYHYFHHGIFNVVIDQIYYELNNRFSERSTQLLRCVACLDPRDSFANFEVQKLVELAKIYKDDFCDYDCIKLAGDFRIFIDEVRNDDNFDTCTDLGNLAEKIVRTKRHTAFPLVYRLIELALILPVATTTVERDSSAMNIIKTERRNKMNDDWLNSSMMCYIERDLFASIEDEKILKHFQGL</sequence>
<dbReference type="Pfam" id="PF14291">
    <property type="entry name" value="DUF4371"/>
    <property type="match status" value="1"/>
</dbReference>
<accession>A0A811MY50</accession>
<organism evidence="2 3">
    <name type="scientific">Miscanthus lutarioriparius</name>
    <dbReference type="NCBI Taxonomy" id="422564"/>
    <lineage>
        <taxon>Eukaryota</taxon>
        <taxon>Viridiplantae</taxon>
        <taxon>Streptophyta</taxon>
        <taxon>Embryophyta</taxon>
        <taxon>Tracheophyta</taxon>
        <taxon>Spermatophyta</taxon>
        <taxon>Magnoliopsida</taxon>
        <taxon>Liliopsida</taxon>
        <taxon>Poales</taxon>
        <taxon>Poaceae</taxon>
        <taxon>PACMAD clade</taxon>
        <taxon>Panicoideae</taxon>
        <taxon>Andropogonodae</taxon>
        <taxon>Andropogoneae</taxon>
        <taxon>Saccharinae</taxon>
        <taxon>Miscanthus</taxon>
    </lineage>
</organism>
<dbReference type="EMBL" id="CAJGYO010000002">
    <property type="protein sequence ID" value="CAD6214306.1"/>
    <property type="molecule type" value="Genomic_DNA"/>
</dbReference>
<dbReference type="AlphaFoldDB" id="A0A811MY50"/>
<dbReference type="Proteomes" id="UP000604825">
    <property type="component" value="Unassembled WGS sequence"/>
</dbReference>
<name>A0A811MY50_9POAL</name>
<evidence type="ECO:0000313" key="3">
    <source>
        <dbReference type="Proteomes" id="UP000604825"/>
    </source>
</evidence>
<evidence type="ECO:0000313" key="2">
    <source>
        <dbReference type="EMBL" id="CAD6214306.1"/>
    </source>
</evidence>
<dbReference type="PANTHER" id="PTHR11697">
    <property type="entry name" value="GENERAL TRANSCRIPTION FACTOR 2-RELATED ZINC FINGER PROTEIN"/>
    <property type="match status" value="1"/>
</dbReference>
<proteinExistence type="predicted"/>
<dbReference type="InterPro" id="IPR025398">
    <property type="entry name" value="DUF4371"/>
</dbReference>
<protein>
    <recommendedName>
        <fullName evidence="1">DUF4371 domain-containing protein</fullName>
    </recommendedName>
</protein>
<keyword evidence="3" id="KW-1185">Reference proteome</keyword>